<dbReference type="PROSITE" id="PS51897">
    <property type="entry name" value="ANNEXIN_2"/>
    <property type="match status" value="4"/>
</dbReference>
<comment type="caution">
    <text evidence="8">The sequence shown here is derived from an EMBL/GenBank/DDBJ whole genome shotgun (WGS) entry which is preliminary data.</text>
</comment>
<evidence type="ECO:0008006" key="10">
    <source>
        <dbReference type="Google" id="ProtNLM"/>
    </source>
</evidence>
<dbReference type="SMART" id="SM00335">
    <property type="entry name" value="ANX"/>
    <property type="match status" value="4"/>
</dbReference>
<dbReference type="SUPFAM" id="SSF47874">
    <property type="entry name" value="Annexin"/>
    <property type="match status" value="1"/>
</dbReference>
<evidence type="ECO:0000256" key="7">
    <source>
        <dbReference type="PIRSR" id="PIRSR609118-1"/>
    </source>
</evidence>
<feature type="non-terminal residue" evidence="8">
    <location>
        <position position="1"/>
    </location>
</feature>
<dbReference type="GO" id="GO:0009414">
    <property type="term" value="P:response to water deprivation"/>
    <property type="evidence" value="ECO:0007669"/>
    <property type="project" value="TreeGrafter"/>
</dbReference>
<sequence length="277" mass="32172">MSGRAGTDERKIIDIVAHRKAENRRDICEMYSMMYKEDLRQRVKLELTKNVEKAVLWWMLDPAERDAQFARDALQGWSVNYRVIIEITCSRSGEDLLSIRRAYQLLYNKSLEEDIAWETNGGTQKLLVALATAYRYTASEVNMNLAKIEAEQLYEGGEAKPDGVDEDIFVRILGTRSFAHLNVVFEYFKELYGHDINKGLKGQCAGEMEEVIRMTVKCINRPARYFAKVLHFSVKGLQEGRRIDEKCLTRIIVTRAEIDMQRIKAEFEVKYQRPLEL</sequence>
<dbReference type="AlphaFoldDB" id="A0AA38LPC5"/>
<organism evidence="8 9">
    <name type="scientific">Taxus chinensis</name>
    <name type="common">Chinese yew</name>
    <name type="synonym">Taxus wallichiana var. chinensis</name>
    <dbReference type="NCBI Taxonomy" id="29808"/>
    <lineage>
        <taxon>Eukaryota</taxon>
        <taxon>Viridiplantae</taxon>
        <taxon>Streptophyta</taxon>
        <taxon>Embryophyta</taxon>
        <taxon>Tracheophyta</taxon>
        <taxon>Spermatophyta</taxon>
        <taxon>Pinopsida</taxon>
        <taxon>Pinidae</taxon>
        <taxon>Conifers II</taxon>
        <taxon>Cupressales</taxon>
        <taxon>Taxaceae</taxon>
        <taxon>Taxus</taxon>
    </lineage>
</organism>
<keyword evidence="9" id="KW-1185">Reference proteome</keyword>
<dbReference type="GO" id="GO:0005737">
    <property type="term" value="C:cytoplasm"/>
    <property type="evidence" value="ECO:0007669"/>
    <property type="project" value="TreeGrafter"/>
</dbReference>
<dbReference type="InterPro" id="IPR001464">
    <property type="entry name" value="Annexin"/>
</dbReference>
<dbReference type="PRINTS" id="PR01814">
    <property type="entry name" value="ANNEXINPLANT"/>
</dbReference>
<dbReference type="GO" id="GO:0005886">
    <property type="term" value="C:plasma membrane"/>
    <property type="evidence" value="ECO:0007669"/>
    <property type="project" value="TreeGrafter"/>
</dbReference>
<keyword evidence="4 7" id="KW-0106">Calcium</keyword>
<evidence type="ECO:0000256" key="6">
    <source>
        <dbReference type="ARBA" id="ARBA00023302"/>
    </source>
</evidence>
<evidence type="ECO:0000313" key="9">
    <source>
        <dbReference type="Proteomes" id="UP000824469"/>
    </source>
</evidence>
<dbReference type="GO" id="GO:0009651">
    <property type="term" value="P:response to salt stress"/>
    <property type="evidence" value="ECO:0007669"/>
    <property type="project" value="TreeGrafter"/>
</dbReference>
<dbReference type="FunFam" id="1.10.220.10:FF:000002">
    <property type="entry name" value="Annexin"/>
    <property type="match status" value="1"/>
</dbReference>
<dbReference type="GO" id="GO:0005509">
    <property type="term" value="F:calcium ion binding"/>
    <property type="evidence" value="ECO:0007669"/>
    <property type="project" value="InterPro"/>
</dbReference>
<comment type="similarity">
    <text evidence="1">Belongs to the annexin family.</text>
</comment>
<feature type="binding site" evidence="7">
    <location>
        <position position="6"/>
    </location>
    <ligand>
        <name>Ca(2+)</name>
        <dbReference type="ChEBI" id="CHEBI:29108"/>
        <label>1</label>
    </ligand>
</feature>
<dbReference type="InterPro" id="IPR009118">
    <property type="entry name" value="AnnexinD_plant"/>
</dbReference>
<evidence type="ECO:0000256" key="3">
    <source>
        <dbReference type="ARBA" id="ARBA00022737"/>
    </source>
</evidence>
<accession>A0AA38LPC5</accession>
<keyword evidence="2 7" id="KW-0479">Metal-binding</keyword>
<dbReference type="PANTHER" id="PTHR10502">
    <property type="entry name" value="ANNEXIN"/>
    <property type="match status" value="1"/>
</dbReference>
<dbReference type="InterPro" id="IPR018502">
    <property type="entry name" value="Annexin_repeat"/>
</dbReference>
<name>A0AA38LPC5_TAXCH</name>
<dbReference type="Pfam" id="PF00191">
    <property type="entry name" value="Annexin"/>
    <property type="match status" value="4"/>
</dbReference>
<feature type="binding site" evidence="7">
    <location>
        <position position="46"/>
    </location>
    <ligand>
        <name>Ca(2+)</name>
        <dbReference type="ChEBI" id="CHEBI:29108"/>
        <label>1</label>
    </ligand>
</feature>
<keyword evidence="6" id="KW-0111">Calcium/phospholipid-binding</keyword>
<dbReference type="FunFam" id="1.10.220.10:FF:000006">
    <property type="entry name" value="Annexin"/>
    <property type="match status" value="1"/>
</dbReference>
<evidence type="ECO:0000256" key="5">
    <source>
        <dbReference type="ARBA" id="ARBA00023216"/>
    </source>
</evidence>
<keyword evidence="3" id="KW-0677">Repeat</keyword>
<evidence type="ECO:0000313" key="8">
    <source>
        <dbReference type="EMBL" id="KAH9331326.1"/>
    </source>
</evidence>
<dbReference type="GO" id="GO:0009408">
    <property type="term" value="P:response to heat"/>
    <property type="evidence" value="ECO:0007669"/>
    <property type="project" value="TreeGrafter"/>
</dbReference>
<reference evidence="8 9" key="1">
    <citation type="journal article" date="2021" name="Nat. Plants">
        <title>The Taxus genome provides insights into paclitaxel biosynthesis.</title>
        <authorList>
            <person name="Xiong X."/>
            <person name="Gou J."/>
            <person name="Liao Q."/>
            <person name="Li Y."/>
            <person name="Zhou Q."/>
            <person name="Bi G."/>
            <person name="Li C."/>
            <person name="Du R."/>
            <person name="Wang X."/>
            <person name="Sun T."/>
            <person name="Guo L."/>
            <person name="Liang H."/>
            <person name="Lu P."/>
            <person name="Wu Y."/>
            <person name="Zhang Z."/>
            <person name="Ro D.K."/>
            <person name="Shang Y."/>
            <person name="Huang S."/>
            <person name="Yan J."/>
        </authorList>
    </citation>
    <scope>NUCLEOTIDE SEQUENCE [LARGE SCALE GENOMIC DNA]</scope>
    <source>
        <strain evidence="8">Ta-2019</strain>
    </source>
</reference>
<gene>
    <name evidence="8" type="ORF">KI387_003434</name>
</gene>
<dbReference type="GO" id="GO:0005544">
    <property type="term" value="F:calcium-dependent phospholipid binding"/>
    <property type="evidence" value="ECO:0007669"/>
    <property type="project" value="UniProtKB-KW"/>
</dbReference>
<dbReference type="GO" id="GO:0001786">
    <property type="term" value="F:phosphatidylserine binding"/>
    <property type="evidence" value="ECO:0007669"/>
    <property type="project" value="TreeGrafter"/>
</dbReference>
<dbReference type="EMBL" id="JAHRHJ020000001">
    <property type="protein sequence ID" value="KAH9331326.1"/>
    <property type="molecule type" value="Genomic_DNA"/>
</dbReference>
<keyword evidence="5" id="KW-0041">Annexin</keyword>
<proteinExistence type="inferred from homology"/>
<dbReference type="InterPro" id="IPR037104">
    <property type="entry name" value="Annexin_sf"/>
</dbReference>
<dbReference type="PRINTS" id="PR00196">
    <property type="entry name" value="ANNEXIN"/>
</dbReference>
<protein>
    <recommendedName>
        <fullName evidence="10">Annexin</fullName>
    </recommendedName>
</protein>
<evidence type="ECO:0000256" key="2">
    <source>
        <dbReference type="ARBA" id="ARBA00022723"/>
    </source>
</evidence>
<dbReference type="Proteomes" id="UP000824469">
    <property type="component" value="Unassembled WGS sequence"/>
</dbReference>
<dbReference type="Gene3D" id="1.10.220.10">
    <property type="entry name" value="Annexin"/>
    <property type="match status" value="4"/>
</dbReference>
<dbReference type="OMA" id="YLTIVGF"/>
<dbReference type="PANTHER" id="PTHR10502:SF102">
    <property type="entry name" value="ANNEXIN B11"/>
    <property type="match status" value="1"/>
</dbReference>
<dbReference type="GO" id="GO:0009409">
    <property type="term" value="P:response to cold"/>
    <property type="evidence" value="ECO:0007669"/>
    <property type="project" value="TreeGrafter"/>
</dbReference>
<feature type="binding site" evidence="7">
    <location>
        <position position="240"/>
    </location>
    <ligand>
        <name>Ca(2+)</name>
        <dbReference type="ChEBI" id="CHEBI:29108"/>
        <label>1</label>
    </ligand>
</feature>
<evidence type="ECO:0000256" key="4">
    <source>
        <dbReference type="ARBA" id="ARBA00022837"/>
    </source>
</evidence>
<evidence type="ECO:0000256" key="1">
    <source>
        <dbReference type="ARBA" id="ARBA00007831"/>
    </source>
</evidence>